<dbReference type="Proteomes" id="UP001162156">
    <property type="component" value="Unassembled WGS sequence"/>
</dbReference>
<keyword evidence="2" id="KW-1185">Reference proteome</keyword>
<dbReference type="EMBL" id="JANEYF010002166">
    <property type="protein sequence ID" value="KAJ8950600.1"/>
    <property type="molecule type" value="Genomic_DNA"/>
</dbReference>
<reference evidence="1" key="1">
    <citation type="journal article" date="2023" name="Insect Mol. Biol.">
        <title>Genome sequencing provides insights into the evolution of gene families encoding plant cell wall-degrading enzymes in longhorned beetles.</title>
        <authorList>
            <person name="Shin N.R."/>
            <person name="Okamura Y."/>
            <person name="Kirsch R."/>
            <person name="Pauchet Y."/>
        </authorList>
    </citation>
    <scope>NUCLEOTIDE SEQUENCE</scope>
    <source>
        <strain evidence="1">RBIC_L_NR</strain>
    </source>
</reference>
<evidence type="ECO:0000313" key="1">
    <source>
        <dbReference type="EMBL" id="KAJ8950600.1"/>
    </source>
</evidence>
<proteinExistence type="predicted"/>
<name>A0AAV8YGL2_9CUCU</name>
<organism evidence="1 2">
    <name type="scientific">Rhamnusium bicolor</name>
    <dbReference type="NCBI Taxonomy" id="1586634"/>
    <lineage>
        <taxon>Eukaryota</taxon>
        <taxon>Metazoa</taxon>
        <taxon>Ecdysozoa</taxon>
        <taxon>Arthropoda</taxon>
        <taxon>Hexapoda</taxon>
        <taxon>Insecta</taxon>
        <taxon>Pterygota</taxon>
        <taxon>Neoptera</taxon>
        <taxon>Endopterygota</taxon>
        <taxon>Coleoptera</taxon>
        <taxon>Polyphaga</taxon>
        <taxon>Cucujiformia</taxon>
        <taxon>Chrysomeloidea</taxon>
        <taxon>Cerambycidae</taxon>
        <taxon>Lepturinae</taxon>
        <taxon>Rhagiini</taxon>
        <taxon>Rhamnusium</taxon>
    </lineage>
</organism>
<gene>
    <name evidence="1" type="ORF">NQ314_007826</name>
</gene>
<sequence>MKVRKKQNNTKISDMLTDFDDKAKGCFLKSEEFEDISDHILNSKNDIEKEESFNTVEQLDIMDISVSNFQFANFNKIELDTLDIINEDDSIVKEGLFHTVVADLVNSSNKDIEETNSLEGVKLVMPRDIEDSSSNTQKDIGENFEEATPKLSKRALKRKQKLEESKLQCPVRTTARHYTKMFEYFEANPGLATGQLPKIIYRKKWSELTDILNQQGIGEKTTEKWQKTWSDYKLHLRKKLSGIKRSGKALDVPNQFTEQDKRALSNIGVSLCDEDSMKNAIKKRFNPDLLESEDSSSHSMVQLTQNSNVPTFTKNGISVDLRKPRRFIRQQRRRRLMEMRKKLREFRVKTVEYQKKSLKELRSLRATLNSGLSRIGDVLERLVKNSESNTTVASNLAEAAAQIATTATSFAEIISSFDRRRSNTQH</sequence>
<comment type="caution">
    <text evidence="1">The sequence shown here is derived from an EMBL/GenBank/DDBJ whole genome shotgun (WGS) entry which is preliminary data.</text>
</comment>
<evidence type="ECO:0000313" key="2">
    <source>
        <dbReference type="Proteomes" id="UP001162156"/>
    </source>
</evidence>
<accession>A0AAV8YGL2</accession>
<dbReference type="AlphaFoldDB" id="A0AAV8YGL2"/>
<protein>
    <recommendedName>
        <fullName evidence="3">Regulatory protein zeste</fullName>
    </recommendedName>
</protein>
<evidence type="ECO:0008006" key="3">
    <source>
        <dbReference type="Google" id="ProtNLM"/>
    </source>
</evidence>